<keyword evidence="2 14" id="KW-0813">Transport</keyword>
<dbReference type="AlphaFoldDB" id="A0A2T7BXC9"/>
<evidence type="ECO:0000256" key="2">
    <source>
        <dbReference type="ARBA" id="ARBA00022448"/>
    </source>
</evidence>
<feature type="transmembrane region" description="Helical" evidence="14">
    <location>
        <begin position="29"/>
        <end position="52"/>
    </location>
</feature>
<keyword evidence="6 14" id="KW-1133">Transmembrane helix</keyword>
<keyword evidence="18" id="KW-1185">Reference proteome</keyword>
<evidence type="ECO:0000256" key="7">
    <source>
        <dbReference type="ARBA" id="ARBA00023053"/>
    </source>
</evidence>
<accession>A0A2T7BXC9</accession>
<dbReference type="EMBL" id="BKAV01000020">
    <property type="protein sequence ID" value="GEQ00748.1"/>
    <property type="molecule type" value="Genomic_DNA"/>
</dbReference>
<dbReference type="HAMAP" id="MF_00454">
    <property type="entry name" value="FluC"/>
    <property type="match status" value="1"/>
</dbReference>
<evidence type="ECO:0000313" key="16">
    <source>
        <dbReference type="EMBL" id="SUJ17287.1"/>
    </source>
</evidence>
<evidence type="ECO:0000313" key="15">
    <source>
        <dbReference type="EMBL" id="GEQ00748.1"/>
    </source>
</evidence>
<feature type="transmembrane region" description="Helical" evidence="14">
    <location>
        <begin position="59"/>
        <end position="80"/>
    </location>
</feature>
<evidence type="ECO:0000256" key="13">
    <source>
        <dbReference type="ARBA" id="ARBA00049940"/>
    </source>
</evidence>
<dbReference type="PANTHER" id="PTHR28259">
    <property type="entry name" value="FLUORIDE EXPORT PROTEIN 1-RELATED"/>
    <property type="match status" value="1"/>
</dbReference>
<keyword evidence="3 14" id="KW-1003">Cell membrane</keyword>
<comment type="function">
    <text evidence="13 14">Fluoride-specific ion channel. Important for reducing fluoride concentration in the cell, thus reducing its toxicity.</text>
</comment>
<protein>
    <recommendedName>
        <fullName evidence="14">Fluoride-specific ion channel FluC</fullName>
    </recommendedName>
</protein>
<dbReference type="Pfam" id="PF02537">
    <property type="entry name" value="CRCB"/>
    <property type="match status" value="1"/>
</dbReference>
<keyword evidence="10 14" id="KW-0407">Ion channel</keyword>
<evidence type="ECO:0000256" key="10">
    <source>
        <dbReference type="ARBA" id="ARBA00023303"/>
    </source>
</evidence>
<comment type="activity regulation">
    <text evidence="14">Na(+) is not transported, but it plays an essential structural role and its presence is essential for fluoride channel function.</text>
</comment>
<comment type="similarity">
    <text evidence="11 14">Belongs to the fluoride channel Fluc/FEX (TC 1.A.43) family.</text>
</comment>
<dbReference type="InterPro" id="IPR003691">
    <property type="entry name" value="FluC"/>
</dbReference>
<keyword evidence="9 14" id="KW-0472">Membrane</keyword>
<evidence type="ECO:0000256" key="4">
    <source>
        <dbReference type="ARBA" id="ARBA00022692"/>
    </source>
</evidence>
<dbReference type="PANTHER" id="PTHR28259:SF16">
    <property type="entry name" value="FLUORIDE-SPECIFIC ION CHANNEL FLUC 2"/>
    <property type="match status" value="1"/>
</dbReference>
<organism evidence="16 17">
    <name type="scientific">Staphylococcus arlettae</name>
    <dbReference type="NCBI Taxonomy" id="29378"/>
    <lineage>
        <taxon>Bacteria</taxon>
        <taxon>Bacillati</taxon>
        <taxon>Bacillota</taxon>
        <taxon>Bacilli</taxon>
        <taxon>Bacillales</taxon>
        <taxon>Staphylococcaceae</taxon>
        <taxon>Staphylococcus</taxon>
    </lineage>
</organism>
<dbReference type="EMBL" id="UGZE01000001">
    <property type="protein sequence ID" value="SUJ17287.1"/>
    <property type="molecule type" value="Genomic_DNA"/>
</dbReference>
<evidence type="ECO:0000256" key="9">
    <source>
        <dbReference type="ARBA" id="ARBA00023136"/>
    </source>
</evidence>
<evidence type="ECO:0000256" key="14">
    <source>
        <dbReference type="HAMAP-Rule" id="MF_00454"/>
    </source>
</evidence>
<reference evidence="15 18" key="2">
    <citation type="submission" date="2019-07" db="EMBL/GenBank/DDBJ databases">
        <title>Whole genome shotgun sequence of Staphylococcus arlettae NBRC 109765.</title>
        <authorList>
            <person name="Hosoyama A."/>
            <person name="Uohara A."/>
            <person name="Ohji S."/>
            <person name="Ichikawa N."/>
        </authorList>
    </citation>
    <scope>NUCLEOTIDE SEQUENCE [LARGE SCALE GENOMIC DNA]</scope>
    <source>
        <strain evidence="15 18">NBRC 109765</strain>
    </source>
</reference>
<dbReference type="Proteomes" id="UP000254956">
    <property type="component" value="Unassembled WGS sequence"/>
</dbReference>
<sequence>MLNLLCIMFGGGLGAVVRGAITNYCNRHFVSRIPIATLFVNLVGSLLIGIIMNQTSDNLILSLTTVGFLGGLTTFSTLASELVQFIDKERNLFHFTLYSVLQYLGAFIACLIGYTIS</sequence>
<evidence type="ECO:0000256" key="5">
    <source>
        <dbReference type="ARBA" id="ARBA00022723"/>
    </source>
</evidence>
<name>A0A2T7BXC9_9STAP</name>
<dbReference type="GO" id="GO:0140114">
    <property type="term" value="P:cellular detoxification of fluoride"/>
    <property type="evidence" value="ECO:0007669"/>
    <property type="project" value="UniProtKB-UniRule"/>
</dbReference>
<reference evidence="16 17" key="1">
    <citation type="submission" date="2018-06" db="EMBL/GenBank/DDBJ databases">
        <authorList>
            <consortium name="Pathogen Informatics"/>
            <person name="Doyle S."/>
        </authorList>
    </citation>
    <scope>NUCLEOTIDE SEQUENCE [LARGE SCALE GENOMIC DNA]</scope>
    <source>
        <strain evidence="16 17">NCTC12413</strain>
    </source>
</reference>
<comment type="catalytic activity">
    <reaction evidence="12">
        <text>fluoride(in) = fluoride(out)</text>
        <dbReference type="Rhea" id="RHEA:76159"/>
        <dbReference type="ChEBI" id="CHEBI:17051"/>
    </reaction>
    <physiologicalReaction direction="left-to-right" evidence="12">
        <dbReference type="Rhea" id="RHEA:76160"/>
    </physiologicalReaction>
</comment>
<dbReference type="GO" id="GO:0005886">
    <property type="term" value="C:plasma membrane"/>
    <property type="evidence" value="ECO:0007669"/>
    <property type="project" value="UniProtKB-SubCell"/>
</dbReference>
<keyword evidence="5 14" id="KW-0479">Metal-binding</keyword>
<evidence type="ECO:0000256" key="11">
    <source>
        <dbReference type="ARBA" id="ARBA00035120"/>
    </source>
</evidence>
<comment type="subcellular location">
    <subcellularLocation>
        <location evidence="1 14">Cell membrane</location>
        <topology evidence="1 14">Multi-pass membrane protein</topology>
    </subcellularLocation>
</comment>
<feature type="transmembrane region" description="Helical" evidence="14">
    <location>
        <begin position="92"/>
        <end position="116"/>
    </location>
</feature>
<feature type="binding site" evidence="14">
    <location>
        <position position="73"/>
    </location>
    <ligand>
        <name>Na(+)</name>
        <dbReference type="ChEBI" id="CHEBI:29101"/>
        <note>structural</note>
    </ligand>
</feature>
<dbReference type="GeneID" id="97287425"/>
<dbReference type="OrthoDB" id="9815830at2"/>
<dbReference type="GO" id="GO:0062054">
    <property type="term" value="F:fluoride channel activity"/>
    <property type="evidence" value="ECO:0007669"/>
    <property type="project" value="UniProtKB-UniRule"/>
</dbReference>
<dbReference type="Proteomes" id="UP000321598">
    <property type="component" value="Unassembled WGS sequence"/>
</dbReference>
<keyword evidence="7 14" id="KW-0915">Sodium</keyword>
<evidence type="ECO:0000256" key="3">
    <source>
        <dbReference type="ARBA" id="ARBA00022475"/>
    </source>
</evidence>
<evidence type="ECO:0000256" key="12">
    <source>
        <dbReference type="ARBA" id="ARBA00035585"/>
    </source>
</evidence>
<gene>
    <name evidence="16" type="primary">crcB_1</name>
    <name evidence="14" type="synonym">crcB</name>
    <name evidence="15" type="synonym">crcB2</name>
    <name evidence="14" type="synonym">fluC</name>
    <name evidence="16" type="ORF">NCTC12413_01138</name>
    <name evidence="15" type="ORF">SAR03_17850</name>
</gene>
<dbReference type="GO" id="GO:0046872">
    <property type="term" value="F:metal ion binding"/>
    <property type="evidence" value="ECO:0007669"/>
    <property type="project" value="UniProtKB-KW"/>
</dbReference>
<proteinExistence type="inferred from homology"/>
<evidence type="ECO:0000313" key="18">
    <source>
        <dbReference type="Proteomes" id="UP000321598"/>
    </source>
</evidence>
<evidence type="ECO:0000256" key="1">
    <source>
        <dbReference type="ARBA" id="ARBA00004651"/>
    </source>
</evidence>
<dbReference type="RefSeq" id="WP_002510566.1">
    <property type="nucleotide sequence ID" value="NZ_AP019698.1"/>
</dbReference>
<evidence type="ECO:0000256" key="8">
    <source>
        <dbReference type="ARBA" id="ARBA00023065"/>
    </source>
</evidence>
<keyword evidence="4 14" id="KW-0812">Transmembrane</keyword>
<feature type="binding site" evidence="14">
    <location>
        <position position="70"/>
    </location>
    <ligand>
        <name>Na(+)</name>
        <dbReference type="ChEBI" id="CHEBI:29101"/>
        <note>structural</note>
    </ligand>
</feature>
<evidence type="ECO:0000256" key="6">
    <source>
        <dbReference type="ARBA" id="ARBA00022989"/>
    </source>
</evidence>
<keyword evidence="8 14" id="KW-0406">Ion transport</keyword>
<dbReference type="STRING" id="1212545.SARL_09252"/>
<evidence type="ECO:0000313" key="17">
    <source>
        <dbReference type="Proteomes" id="UP000254956"/>
    </source>
</evidence>